<name>A0A7R9Q0V5_9ACAR</name>
<dbReference type="EMBL" id="CAJPIZ010005216">
    <property type="protein sequence ID" value="CAG2108379.1"/>
    <property type="molecule type" value="Genomic_DNA"/>
</dbReference>
<dbReference type="Proteomes" id="UP000759131">
    <property type="component" value="Unassembled WGS sequence"/>
</dbReference>
<evidence type="ECO:0000313" key="2">
    <source>
        <dbReference type="Proteomes" id="UP000759131"/>
    </source>
</evidence>
<keyword evidence="2" id="KW-1185">Reference proteome</keyword>
<accession>A0A7R9Q0V5</accession>
<dbReference type="EMBL" id="OC859791">
    <property type="protein sequence ID" value="CAD7627949.1"/>
    <property type="molecule type" value="Genomic_DNA"/>
</dbReference>
<sequence>MDMLSKDKIIIILCGVIGAVICRSISTKCPEPEVIHPCICDYESKTYETLLRIQCLGDEELDLIRVFTNLSQTLKGMNKKFNEFYLNNTRITELPANVFADIGFKMVRIEGASRLTRIHSQAFNGTQHTITSLYINATPVQNSGPDYDLFGAINTLN</sequence>
<protein>
    <submittedName>
        <fullName evidence="1">Uncharacterized protein</fullName>
    </submittedName>
</protein>
<feature type="non-terminal residue" evidence="1">
    <location>
        <position position="1"/>
    </location>
</feature>
<dbReference type="AlphaFoldDB" id="A0A7R9Q0V5"/>
<reference evidence="1" key="1">
    <citation type="submission" date="2020-11" db="EMBL/GenBank/DDBJ databases">
        <authorList>
            <person name="Tran Van P."/>
        </authorList>
    </citation>
    <scope>NUCLEOTIDE SEQUENCE</scope>
</reference>
<evidence type="ECO:0000313" key="1">
    <source>
        <dbReference type="EMBL" id="CAD7627949.1"/>
    </source>
</evidence>
<dbReference type="OrthoDB" id="6503826at2759"/>
<organism evidence="1">
    <name type="scientific">Medioppia subpectinata</name>
    <dbReference type="NCBI Taxonomy" id="1979941"/>
    <lineage>
        <taxon>Eukaryota</taxon>
        <taxon>Metazoa</taxon>
        <taxon>Ecdysozoa</taxon>
        <taxon>Arthropoda</taxon>
        <taxon>Chelicerata</taxon>
        <taxon>Arachnida</taxon>
        <taxon>Acari</taxon>
        <taxon>Acariformes</taxon>
        <taxon>Sarcoptiformes</taxon>
        <taxon>Oribatida</taxon>
        <taxon>Brachypylina</taxon>
        <taxon>Oppioidea</taxon>
        <taxon>Oppiidae</taxon>
        <taxon>Medioppia</taxon>
    </lineage>
</organism>
<proteinExistence type="predicted"/>
<gene>
    <name evidence="1" type="ORF">OSB1V03_LOCUS8373</name>
</gene>